<dbReference type="CDD" id="cd06530">
    <property type="entry name" value="S26_SPase_I"/>
    <property type="match status" value="1"/>
</dbReference>
<dbReference type="InterPro" id="IPR000223">
    <property type="entry name" value="Pept_S26A_signal_pept_1"/>
</dbReference>
<dbReference type="NCBIfam" id="TIGR02227">
    <property type="entry name" value="sigpep_I_bact"/>
    <property type="match status" value="1"/>
</dbReference>
<accession>E6X018</accession>
<dbReference type="EMBL" id="CP002452">
    <property type="protein sequence ID" value="ADV46741.1"/>
    <property type="molecule type" value="Genomic_DNA"/>
</dbReference>
<keyword evidence="4" id="KW-0378">Hydrolase</keyword>
<dbReference type="STRING" id="749222.Nitsa_1493"/>
<reference evidence="7" key="2">
    <citation type="submission" date="2011-01" db="EMBL/GenBank/DDBJ databases">
        <title>The complete genome of Nitratifractor salsuginis DSM 16511.</title>
        <authorList>
            <consortium name="US DOE Joint Genome Institute (JGI-PGF)"/>
            <person name="Lucas S."/>
            <person name="Copeland A."/>
            <person name="Lapidus A."/>
            <person name="Bruce D."/>
            <person name="Goodwin L."/>
            <person name="Pitluck S."/>
            <person name="Kyrpides N."/>
            <person name="Mavromatis K."/>
            <person name="Ivanova N."/>
            <person name="Mikhailova N."/>
            <person name="Zeytun A."/>
            <person name="Detter J.C."/>
            <person name="Tapia R."/>
            <person name="Han C."/>
            <person name="Land M."/>
            <person name="Hauser L."/>
            <person name="Markowitz V."/>
            <person name="Cheng J.-F."/>
            <person name="Hugenholtz P."/>
            <person name="Woyke T."/>
            <person name="Wu D."/>
            <person name="Tindall B."/>
            <person name="Schuetze A."/>
            <person name="Brambilla E."/>
            <person name="Klenk H.-P."/>
            <person name="Eisen J.A."/>
        </authorList>
    </citation>
    <scope>NUCLEOTIDE SEQUENCE [LARGE SCALE GENOMIC DNA]</scope>
    <source>
        <strain evidence="7">DSM 16511 / JCM 12458 / E9I37-1</strain>
    </source>
</reference>
<dbReference type="InterPro" id="IPR019533">
    <property type="entry name" value="Peptidase_S26"/>
</dbReference>
<evidence type="ECO:0000313" key="7">
    <source>
        <dbReference type="Proteomes" id="UP000008633"/>
    </source>
</evidence>
<keyword evidence="4" id="KW-0645">Protease</keyword>
<organism evidence="6 7">
    <name type="scientific">Nitratifractor salsuginis (strain DSM 16511 / JCM 12458 / E9I37-1)</name>
    <dbReference type="NCBI Taxonomy" id="749222"/>
    <lineage>
        <taxon>Bacteria</taxon>
        <taxon>Pseudomonadati</taxon>
        <taxon>Campylobacterota</taxon>
        <taxon>Epsilonproteobacteria</taxon>
        <taxon>Campylobacterales</taxon>
        <taxon>Sulfurovaceae</taxon>
        <taxon>Nitratifractor</taxon>
    </lineage>
</organism>
<dbReference type="HOGENOM" id="CLU_1214283_0_0_7"/>
<keyword evidence="7" id="KW-1185">Reference proteome</keyword>
<feature type="active site" evidence="3">
    <location>
        <position position="92"/>
    </location>
</feature>
<dbReference type="PANTHER" id="PTHR43390">
    <property type="entry name" value="SIGNAL PEPTIDASE I"/>
    <property type="match status" value="1"/>
</dbReference>
<dbReference type="OrthoDB" id="9815782at2"/>
<evidence type="ECO:0000256" key="1">
    <source>
        <dbReference type="ARBA" id="ARBA00009370"/>
    </source>
</evidence>
<feature type="active site" evidence="3">
    <location>
        <position position="33"/>
    </location>
</feature>
<gene>
    <name evidence="6" type="ordered locus">Nitsa_1493</name>
</gene>
<name>E6X018_NITSE</name>
<protein>
    <recommendedName>
        <fullName evidence="2 4">Signal peptidase I</fullName>
        <ecNumber evidence="4">3.4.21.89</ecNumber>
    </recommendedName>
</protein>
<dbReference type="SUPFAM" id="SSF51306">
    <property type="entry name" value="LexA/Signal peptidase"/>
    <property type="match status" value="1"/>
</dbReference>
<dbReference type="Proteomes" id="UP000008633">
    <property type="component" value="Chromosome"/>
</dbReference>
<evidence type="ECO:0000256" key="3">
    <source>
        <dbReference type="PIRSR" id="PIRSR600223-1"/>
    </source>
</evidence>
<dbReference type="GO" id="GO:0004252">
    <property type="term" value="F:serine-type endopeptidase activity"/>
    <property type="evidence" value="ECO:0007669"/>
    <property type="project" value="InterPro"/>
</dbReference>
<dbReference type="PRINTS" id="PR00727">
    <property type="entry name" value="LEADERPTASE"/>
</dbReference>
<dbReference type="GO" id="GO:0016020">
    <property type="term" value="C:membrane"/>
    <property type="evidence" value="ECO:0007669"/>
    <property type="project" value="UniProtKB-SubCell"/>
</dbReference>
<evidence type="ECO:0000256" key="4">
    <source>
        <dbReference type="RuleBase" id="RU362042"/>
    </source>
</evidence>
<dbReference type="eggNOG" id="COG0681">
    <property type="taxonomic scope" value="Bacteria"/>
</dbReference>
<reference evidence="6 7" key="1">
    <citation type="journal article" date="2011" name="Stand. Genomic Sci.">
        <title>Complete genome sequence of Nitratifractor salsuginis type strain (E9I37-1).</title>
        <authorList>
            <person name="Anderson I."/>
            <person name="Sikorski J."/>
            <person name="Zeytun A."/>
            <person name="Nolan M."/>
            <person name="Lapidus A."/>
            <person name="Lucas S."/>
            <person name="Hammon N."/>
            <person name="Deshpande S."/>
            <person name="Cheng J.F."/>
            <person name="Tapia R."/>
            <person name="Han C."/>
            <person name="Goodwin L."/>
            <person name="Pitluck S."/>
            <person name="Liolios K."/>
            <person name="Pagani I."/>
            <person name="Ivanova N."/>
            <person name="Huntemann M."/>
            <person name="Mavromatis K."/>
            <person name="Ovchinikova G."/>
            <person name="Pati A."/>
            <person name="Chen A."/>
            <person name="Palaniappan K."/>
            <person name="Land M."/>
            <person name="Hauser L."/>
            <person name="Brambilla E.M."/>
            <person name="Ngatchou-Djao O.D."/>
            <person name="Rohde M."/>
            <person name="Tindall B.J."/>
            <person name="Goker M."/>
            <person name="Detter J.C."/>
            <person name="Woyke T."/>
            <person name="Bristow J."/>
            <person name="Eisen J.A."/>
            <person name="Markowitz V."/>
            <person name="Hugenholtz P."/>
            <person name="Klenk H.P."/>
            <person name="Kyrpides N.C."/>
        </authorList>
    </citation>
    <scope>NUCLEOTIDE SEQUENCE [LARGE SCALE GENOMIC DNA]</scope>
    <source>
        <strain evidence="7">DSM 16511 / JCM 12458 / E9I37-1</strain>
    </source>
</reference>
<comment type="subcellular location">
    <subcellularLocation>
        <location evidence="4">Membrane</location>
        <topology evidence="4">Single-pass type II membrane protein</topology>
    </subcellularLocation>
</comment>
<comment type="catalytic activity">
    <reaction evidence="4">
        <text>Cleavage of hydrophobic, N-terminal signal or leader sequences from secreted and periplasmic proteins.</text>
        <dbReference type="EC" id="3.4.21.89"/>
    </reaction>
</comment>
<dbReference type="Pfam" id="PF10502">
    <property type="entry name" value="Peptidase_S26"/>
    <property type="match status" value="1"/>
</dbReference>
<evidence type="ECO:0000259" key="5">
    <source>
        <dbReference type="Pfam" id="PF10502"/>
    </source>
</evidence>
<dbReference type="GO" id="GO:0009003">
    <property type="term" value="F:signal peptidase activity"/>
    <property type="evidence" value="ECO:0007669"/>
    <property type="project" value="UniProtKB-EC"/>
</dbReference>
<dbReference type="KEGG" id="nsa:Nitsa_1493"/>
<evidence type="ECO:0000313" key="6">
    <source>
        <dbReference type="EMBL" id="ADV46741.1"/>
    </source>
</evidence>
<comment type="similarity">
    <text evidence="1 4">Belongs to the peptidase S26 family.</text>
</comment>
<dbReference type="RefSeq" id="WP_013554430.1">
    <property type="nucleotide sequence ID" value="NC_014935.1"/>
</dbReference>
<feature type="domain" description="Peptidase S26" evidence="5">
    <location>
        <begin position="8"/>
        <end position="207"/>
    </location>
</feature>
<proteinExistence type="inferred from homology"/>
<dbReference type="GO" id="GO:0006465">
    <property type="term" value="P:signal peptide processing"/>
    <property type="evidence" value="ECO:0007669"/>
    <property type="project" value="InterPro"/>
</dbReference>
<dbReference type="Gene3D" id="2.10.109.10">
    <property type="entry name" value="Umud Fragment, subunit A"/>
    <property type="match status" value="1"/>
</dbReference>
<sequence length="234" mass="28155">MYWRRSLKLVMVLMILFLFLGSFVRLYRVSDISMNDTLMDGDLVWVENLTAGFHIPSWGFYIDQHLWDREEGIHRGDLLAFRHPLDRRLYLKRCVALPGDRVMEKNKNFYLQIGADPAKTRAFAARYRLPLVRSEGSLWLLNPYQHFFNVRHDPTVVGPKELIDYPPTIIPPHRYFFMGDYRDNSTDSRFFGPVPYDYIYYRVFWIWQRPRSLEEMASIRHFDPKHPNVIRQKY</sequence>
<dbReference type="InterPro" id="IPR036286">
    <property type="entry name" value="LexA/Signal_pep-like_sf"/>
</dbReference>
<dbReference type="AlphaFoldDB" id="E6X018"/>
<dbReference type="PANTHER" id="PTHR43390:SF1">
    <property type="entry name" value="CHLOROPLAST PROCESSING PEPTIDASE"/>
    <property type="match status" value="1"/>
</dbReference>
<evidence type="ECO:0000256" key="2">
    <source>
        <dbReference type="ARBA" id="ARBA00019232"/>
    </source>
</evidence>
<dbReference type="EC" id="3.4.21.89" evidence="4"/>